<dbReference type="SMART" id="SM00174">
    <property type="entry name" value="RHO"/>
    <property type="match status" value="1"/>
</dbReference>
<dbReference type="AlphaFoldDB" id="A0A3M7P3Z3"/>
<protein>
    <submittedName>
        <fullName evidence="2">Ras-related Rab-11B isoform X2</fullName>
    </submittedName>
</protein>
<dbReference type="SUPFAM" id="SSF52540">
    <property type="entry name" value="P-loop containing nucleoside triphosphate hydrolases"/>
    <property type="match status" value="1"/>
</dbReference>
<dbReference type="InterPro" id="IPR050209">
    <property type="entry name" value="Rab_GTPases_membrane_traffic"/>
</dbReference>
<dbReference type="PRINTS" id="PR00449">
    <property type="entry name" value="RASTRNSFRMNG"/>
</dbReference>
<sequence length="139" mass="15571">KNEFQFETHPTIGIDFTTKTVELDSKCIKVQIWDTAGQDRFKSISTAFYRGSVAALLVYDITNPSTFKNLDKWLGDVKKYADPNIAMILVGNKSDLETARKVNSLTAQEFAEMNNMSFIETSALNSSNVEEAFMNVIKG</sequence>
<dbReference type="InterPro" id="IPR005225">
    <property type="entry name" value="Small_GTP-bd"/>
</dbReference>
<dbReference type="InterPro" id="IPR027417">
    <property type="entry name" value="P-loop_NTPase"/>
</dbReference>
<dbReference type="PANTHER" id="PTHR47979">
    <property type="entry name" value="DRAB11-RELATED"/>
    <property type="match status" value="1"/>
</dbReference>
<dbReference type="GO" id="GO:0003924">
    <property type="term" value="F:GTPase activity"/>
    <property type="evidence" value="ECO:0007669"/>
    <property type="project" value="InterPro"/>
</dbReference>
<evidence type="ECO:0000313" key="2">
    <source>
        <dbReference type="EMBL" id="RMZ93796.1"/>
    </source>
</evidence>
<evidence type="ECO:0000256" key="1">
    <source>
        <dbReference type="ARBA" id="ARBA00006270"/>
    </source>
</evidence>
<dbReference type="STRING" id="10195.A0A3M7P3Z3"/>
<keyword evidence="3" id="KW-1185">Reference proteome</keyword>
<dbReference type="Gene3D" id="3.40.50.300">
    <property type="entry name" value="P-loop containing nucleotide triphosphate hydrolases"/>
    <property type="match status" value="1"/>
</dbReference>
<proteinExistence type="inferred from homology"/>
<feature type="non-terminal residue" evidence="2">
    <location>
        <position position="1"/>
    </location>
</feature>
<dbReference type="SMART" id="SM00173">
    <property type="entry name" value="RAS"/>
    <property type="match status" value="1"/>
</dbReference>
<reference evidence="2 3" key="1">
    <citation type="journal article" date="2018" name="Sci. Rep.">
        <title>Genomic signatures of local adaptation to the degree of environmental predictability in rotifers.</title>
        <authorList>
            <person name="Franch-Gras L."/>
            <person name="Hahn C."/>
            <person name="Garcia-Roger E.M."/>
            <person name="Carmona M.J."/>
            <person name="Serra M."/>
            <person name="Gomez A."/>
        </authorList>
    </citation>
    <scope>NUCLEOTIDE SEQUENCE [LARGE SCALE GENOMIC DNA]</scope>
    <source>
        <strain evidence="2">HYR1</strain>
    </source>
</reference>
<evidence type="ECO:0000313" key="3">
    <source>
        <dbReference type="Proteomes" id="UP000276133"/>
    </source>
</evidence>
<dbReference type="NCBIfam" id="TIGR00231">
    <property type="entry name" value="small_GTP"/>
    <property type="match status" value="1"/>
</dbReference>
<dbReference type="PROSITE" id="PS51420">
    <property type="entry name" value="RHO"/>
    <property type="match status" value="1"/>
</dbReference>
<dbReference type="PROSITE" id="PS51421">
    <property type="entry name" value="RAS"/>
    <property type="match status" value="1"/>
</dbReference>
<dbReference type="EMBL" id="REGN01013548">
    <property type="protein sequence ID" value="RMZ93796.1"/>
    <property type="molecule type" value="Genomic_DNA"/>
</dbReference>
<dbReference type="Proteomes" id="UP000276133">
    <property type="component" value="Unassembled WGS sequence"/>
</dbReference>
<comment type="similarity">
    <text evidence="1">Belongs to the small GTPase superfamily. Rab family.</text>
</comment>
<organism evidence="2 3">
    <name type="scientific">Brachionus plicatilis</name>
    <name type="common">Marine rotifer</name>
    <name type="synonym">Brachionus muelleri</name>
    <dbReference type="NCBI Taxonomy" id="10195"/>
    <lineage>
        <taxon>Eukaryota</taxon>
        <taxon>Metazoa</taxon>
        <taxon>Spiralia</taxon>
        <taxon>Gnathifera</taxon>
        <taxon>Rotifera</taxon>
        <taxon>Eurotatoria</taxon>
        <taxon>Monogononta</taxon>
        <taxon>Pseudotrocha</taxon>
        <taxon>Ploima</taxon>
        <taxon>Brachionidae</taxon>
        <taxon>Brachionus</taxon>
    </lineage>
</organism>
<name>A0A3M7P3Z3_BRAPC</name>
<dbReference type="FunFam" id="3.40.50.300:FF:001447">
    <property type="entry name" value="Ras-related protein Rab-1B"/>
    <property type="match status" value="1"/>
</dbReference>
<dbReference type="Pfam" id="PF00071">
    <property type="entry name" value="Ras"/>
    <property type="match status" value="1"/>
</dbReference>
<dbReference type="GO" id="GO:0005525">
    <property type="term" value="F:GTP binding"/>
    <property type="evidence" value="ECO:0007669"/>
    <property type="project" value="InterPro"/>
</dbReference>
<comment type="caution">
    <text evidence="2">The sequence shown here is derived from an EMBL/GenBank/DDBJ whole genome shotgun (WGS) entry which is preliminary data.</text>
</comment>
<dbReference type="OrthoDB" id="63533at2759"/>
<dbReference type="InterPro" id="IPR001806">
    <property type="entry name" value="Small_GTPase"/>
</dbReference>
<dbReference type="PROSITE" id="PS51419">
    <property type="entry name" value="RAB"/>
    <property type="match status" value="1"/>
</dbReference>
<gene>
    <name evidence="2" type="ORF">BpHYR1_046001</name>
</gene>
<dbReference type="SMART" id="SM00175">
    <property type="entry name" value="RAB"/>
    <property type="match status" value="1"/>
</dbReference>
<accession>A0A3M7P3Z3</accession>